<accession>A0AAD2A290</accession>
<reference evidence="2" key="1">
    <citation type="submission" date="2023-05" db="EMBL/GenBank/DDBJ databases">
        <authorList>
            <person name="Huff M."/>
        </authorList>
    </citation>
    <scope>NUCLEOTIDE SEQUENCE</scope>
</reference>
<gene>
    <name evidence="2" type="ORF">FPE_LOCUS24752</name>
</gene>
<sequence>MPPLANRVEVRTAVALPLAMMCVAKGRHFPFHSMIANQRWLDSLLFGADLALEKGDFSSVQVQALKLIGFLSSRSHSQVDEAFIRPIRLDAHWFLILANYSPSSPHFSSSWFHVNCLPNKGLVRLPPLTLPLKTCSFHLDEFETEIEEPVEGVMWVERKREFIVA</sequence>
<organism evidence="2 3">
    <name type="scientific">Fraxinus pennsylvanica</name>
    <dbReference type="NCBI Taxonomy" id="56036"/>
    <lineage>
        <taxon>Eukaryota</taxon>
        <taxon>Viridiplantae</taxon>
        <taxon>Streptophyta</taxon>
        <taxon>Embryophyta</taxon>
        <taxon>Tracheophyta</taxon>
        <taxon>Spermatophyta</taxon>
        <taxon>Magnoliopsida</taxon>
        <taxon>eudicotyledons</taxon>
        <taxon>Gunneridae</taxon>
        <taxon>Pentapetalae</taxon>
        <taxon>asterids</taxon>
        <taxon>lamiids</taxon>
        <taxon>Lamiales</taxon>
        <taxon>Oleaceae</taxon>
        <taxon>Oleeae</taxon>
        <taxon>Fraxinus</taxon>
    </lineage>
</organism>
<protein>
    <recommendedName>
        <fullName evidence="1">FIGL1 N-terminal domain-containing protein</fullName>
    </recommendedName>
</protein>
<proteinExistence type="predicted"/>
<dbReference type="InterPro" id="IPR056224">
    <property type="entry name" value="FIGL1_N"/>
</dbReference>
<dbReference type="Proteomes" id="UP000834106">
    <property type="component" value="Chromosome 15"/>
</dbReference>
<dbReference type="Pfam" id="PF24347">
    <property type="entry name" value="FIGL1_N"/>
    <property type="match status" value="1"/>
</dbReference>
<evidence type="ECO:0000313" key="2">
    <source>
        <dbReference type="EMBL" id="CAI9777322.1"/>
    </source>
</evidence>
<evidence type="ECO:0000259" key="1">
    <source>
        <dbReference type="Pfam" id="PF24347"/>
    </source>
</evidence>
<dbReference type="AlphaFoldDB" id="A0AAD2A290"/>
<keyword evidence="3" id="KW-1185">Reference proteome</keyword>
<evidence type="ECO:0000313" key="3">
    <source>
        <dbReference type="Proteomes" id="UP000834106"/>
    </source>
</evidence>
<dbReference type="EMBL" id="OU503050">
    <property type="protein sequence ID" value="CAI9777322.1"/>
    <property type="molecule type" value="Genomic_DNA"/>
</dbReference>
<name>A0AAD2A290_9LAMI</name>
<feature type="domain" description="FIGL1 N-terminal" evidence="1">
    <location>
        <begin position="39"/>
        <end position="92"/>
    </location>
</feature>